<protein>
    <submittedName>
        <fullName evidence="2">Mu-like prophage DNA circulation protein</fullName>
    </submittedName>
</protein>
<feature type="domain" description="DNA circulation N-terminal" evidence="1">
    <location>
        <begin position="8"/>
        <end position="92"/>
    </location>
</feature>
<dbReference type="Pfam" id="PF07157">
    <property type="entry name" value="DNA_circ_N"/>
    <property type="match status" value="1"/>
</dbReference>
<dbReference type="Proteomes" id="UP000271188">
    <property type="component" value="Chromosome"/>
</dbReference>
<name>A0A448T4A8_MANHA</name>
<proteinExistence type="predicted"/>
<evidence type="ECO:0000313" key="2">
    <source>
        <dbReference type="EMBL" id="VEI74813.1"/>
    </source>
</evidence>
<dbReference type="InterPro" id="IPR009826">
    <property type="entry name" value="DNA_circ_N"/>
</dbReference>
<dbReference type="AlphaFoldDB" id="A0A448T4A8"/>
<reference evidence="2" key="1">
    <citation type="submission" date="2018-12" db="EMBL/GenBank/DDBJ databases">
        <authorList>
            <consortium name="Pathogen Informatics"/>
        </authorList>
    </citation>
    <scope>NUCLEOTIDE SEQUENCE [LARGE SCALE GENOMIC DNA]</scope>
    <source>
        <strain evidence="2">NCTC10643</strain>
    </source>
</reference>
<dbReference type="RefSeq" id="WP_126301219.1">
    <property type="nucleotide sequence ID" value="NZ_LR134495.1"/>
</dbReference>
<organism evidence="2 3">
    <name type="scientific">Mannheimia haemolytica</name>
    <name type="common">Pasteurella haemolytica</name>
    <dbReference type="NCBI Taxonomy" id="75985"/>
    <lineage>
        <taxon>Bacteria</taxon>
        <taxon>Pseudomonadati</taxon>
        <taxon>Pseudomonadota</taxon>
        <taxon>Gammaproteobacteria</taxon>
        <taxon>Pasteurellales</taxon>
        <taxon>Pasteurellaceae</taxon>
        <taxon>Mannheimia</taxon>
    </lineage>
</organism>
<gene>
    <name evidence="2" type="ORF">NCTC10643_00272</name>
</gene>
<sequence length="452" mass="51292">MSGWTMPIQQASFKGVRFDVLAVDDSFERAVVEHAYPFVNGADLEDMGLNKQTVRLQAVLFGEGYYADYKAFLAMVQKRGEGVLVHPVRGRMPNMMLLSANLRHDAENVNYVSLDLNFAEASEMQPIFVFENSLLSRIDKFLLQIENLVEKVTAWWAKNMEMVVAAHNVKKRLLSQWAAIFYMGEQLFSLLDFDNSLYDLPLGVTKASFLPQSSEAIRLFFKAFMRAADKYNFGTVLSVKSAFNDLIREFDEVAKIPRLLETKQTQRISSAAQFFKQRERQNQGYFTTQFKHADLQALNCALQLMRSAVLAKSAVQIIEAQAEELTPTEIEYVTTQARLALLNSLNLVRAMQQASQNNVAVNEPNNGLYTAMHELSEALRDSSHEVMQIALSAINQKPPLIVKEVAFDGTLPQVAHQFYADYSRANELLRLNPQIRKPNFIERGTLLNCYSE</sequence>
<dbReference type="EMBL" id="LR134495">
    <property type="protein sequence ID" value="VEI74813.1"/>
    <property type="molecule type" value="Genomic_DNA"/>
</dbReference>
<evidence type="ECO:0000313" key="3">
    <source>
        <dbReference type="Proteomes" id="UP000271188"/>
    </source>
</evidence>
<evidence type="ECO:0000259" key="1">
    <source>
        <dbReference type="Pfam" id="PF07157"/>
    </source>
</evidence>
<accession>A0A448T4A8</accession>